<evidence type="ECO:0000313" key="5">
    <source>
        <dbReference type="Proteomes" id="UP001161406"/>
    </source>
</evidence>
<sequence>MSAPYAVIIAGGQGQRLGGVRKRDIRIGGIRLIERVRQALGAVNPPVLVATGPGEAPVLDDGMLAIADLDGPVGGPLAGLAAAIEALQRRGIHQGIVVSAAVDTPFLPAGFGDAMAAALGDADAIYAAWGEAFYPPNAAWRIEALSALPGQVRDGTAPNSLKALYGRLKGTRLDWTAGYERDPFANLNTLADLTSLQRRARGL</sequence>
<name>A0ABQ5UEP4_9HYPH</name>
<dbReference type="SUPFAM" id="SSF53448">
    <property type="entry name" value="Nucleotide-diphospho-sugar transferases"/>
    <property type="match status" value="1"/>
</dbReference>
<dbReference type="InterPro" id="IPR025877">
    <property type="entry name" value="MobA-like_NTP_Trfase"/>
</dbReference>
<reference evidence="4" key="2">
    <citation type="submission" date="2023-01" db="EMBL/GenBank/DDBJ databases">
        <title>Draft genome sequence of Devosia yakushimensis strain NBRC 103855.</title>
        <authorList>
            <person name="Sun Q."/>
            <person name="Mori K."/>
        </authorList>
    </citation>
    <scope>NUCLEOTIDE SEQUENCE</scope>
    <source>
        <strain evidence="4">NBRC 103855</strain>
    </source>
</reference>
<protein>
    <submittedName>
        <fullName evidence="4">Molybdenum cofactor guanylyltransferase</fullName>
    </submittedName>
</protein>
<dbReference type="InterPro" id="IPR029044">
    <property type="entry name" value="Nucleotide-diphossugar_trans"/>
</dbReference>
<keyword evidence="5" id="KW-1185">Reference proteome</keyword>
<keyword evidence="2" id="KW-0460">Magnesium</keyword>
<organism evidence="4 5">
    <name type="scientific">Devosia yakushimensis</name>
    <dbReference type="NCBI Taxonomy" id="470028"/>
    <lineage>
        <taxon>Bacteria</taxon>
        <taxon>Pseudomonadati</taxon>
        <taxon>Pseudomonadota</taxon>
        <taxon>Alphaproteobacteria</taxon>
        <taxon>Hyphomicrobiales</taxon>
        <taxon>Devosiaceae</taxon>
        <taxon>Devosia</taxon>
    </lineage>
</organism>
<accession>A0ABQ5UEP4</accession>
<dbReference type="Pfam" id="PF12804">
    <property type="entry name" value="NTP_transf_3"/>
    <property type="match status" value="1"/>
</dbReference>
<dbReference type="Gene3D" id="3.90.550.10">
    <property type="entry name" value="Spore Coat Polysaccharide Biosynthesis Protein SpsA, Chain A"/>
    <property type="match status" value="1"/>
</dbReference>
<dbReference type="RefSeq" id="WP_284389938.1">
    <property type="nucleotide sequence ID" value="NZ_BSNG01000001.1"/>
</dbReference>
<keyword evidence="4" id="KW-0548">Nucleotidyltransferase</keyword>
<dbReference type="Proteomes" id="UP001161406">
    <property type="component" value="Unassembled WGS sequence"/>
</dbReference>
<dbReference type="EMBL" id="BSNG01000001">
    <property type="protein sequence ID" value="GLQ09837.1"/>
    <property type="molecule type" value="Genomic_DNA"/>
</dbReference>
<comment type="caution">
    <text evidence="4">The sequence shown here is derived from an EMBL/GenBank/DDBJ whole genome shotgun (WGS) entry which is preliminary data.</text>
</comment>
<proteinExistence type="predicted"/>
<evidence type="ECO:0000313" key="4">
    <source>
        <dbReference type="EMBL" id="GLQ09837.1"/>
    </source>
</evidence>
<dbReference type="GO" id="GO:0016779">
    <property type="term" value="F:nucleotidyltransferase activity"/>
    <property type="evidence" value="ECO:0007669"/>
    <property type="project" value="UniProtKB-KW"/>
</dbReference>
<feature type="domain" description="MobA-like NTP transferase" evidence="3">
    <location>
        <begin position="6"/>
        <end position="153"/>
    </location>
</feature>
<evidence type="ECO:0000256" key="2">
    <source>
        <dbReference type="ARBA" id="ARBA00022842"/>
    </source>
</evidence>
<gene>
    <name evidence="4" type="primary">mobA</name>
    <name evidence="4" type="ORF">GCM10007913_17690</name>
</gene>
<keyword evidence="1" id="KW-0808">Transferase</keyword>
<dbReference type="PANTHER" id="PTHR19136">
    <property type="entry name" value="MOLYBDENUM COFACTOR GUANYLYLTRANSFERASE"/>
    <property type="match status" value="1"/>
</dbReference>
<dbReference type="PANTHER" id="PTHR19136:SF81">
    <property type="entry name" value="MOLYBDENUM COFACTOR GUANYLYLTRANSFERASE"/>
    <property type="match status" value="1"/>
</dbReference>
<evidence type="ECO:0000259" key="3">
    <source>
        <dbReference type="Pfam" id="PF12804"/>
    </source>
</evidence>
<evidence type="ECO:0000256" key="1">
    <source>
        <dbReference type="ARBA" id="ARBA00022679"/>
    </source>
</evidence>
<reference evidence="4" key="1">
    <citation type="journal article" date="2014" name="Int. J. Syst. Evol. Microbiol.">
        <title>Complete genome of a new Firmicutes species belonging to the dominant human colonic microbiota ('Ruminococcus bicirculans') reveals two chromosomes and a selective capacity to utilize plant glucans.</title>
        <authorList>
            <consortium name="NISC Comparative Sequencing Program"/>
            <person name="Wegmann U."/>
            <person name="Louis P."/>
            <person name="Goesmann A."/>
            <person name="Henrissat B."/>
            <person name="Duncan S.H."/>
            <person name="Flint H.J."/>
        </authorList>
    </citation>
    <scope>NUCLEOTIDE SEQUENCE</scope>
    <source>
        <strain evidence="4">NBRC 103855</strain>
    </source>
</reference>